<dbReference type="GO" id="GO:0003756">
    <property type="term" value="F:protein disulfide isomerase activity"/>
    <property type="evidence" value="ECO:0007669"/>
    <property type="project" value="TreeGrafter"/>
</dbReference>
<protein>
    <recommendedName>
        <fullName evidence="8">Sulfhydryl oxidase</fullName>
        <ecNumber evidence="8">1.8.3.2</ecNumber>
    </recommendedName>
</protein>
<keyword evidence="3 10" id="KW-0732">Signal</keyword>
<evidence type="ECO:0000256" key="3">
    <source>
        <dbReference type="ARBA" id="ARBA00022729"/>
    </source>
</evidence>
<feature type="signal peptide" evidence="10">
    <location>
        <begin position="1"/>
        <end position="19"/>
    </location>
</feature>
<keyword evidence="6" id="KW-1015">Disulfide bond</keyword>
<evidence type="ECO:0000313" key="14">
    <source>
        <dbReference type="Proteomes" id="UP001190700"/>
    </source>
</evidence>
<dbReference type="Pfam" id="PF00085">
    <property type="entry name" value="Thioredoxin"/>
    <property type="match status" value="1"/>
</dbReference>
<dbReference type="InterPro" id="IPR017905">
    <property type="entry name" value="ERV/ALR_sulphydryl_oxidase"/>
</dbReference>
<comment type="caution">
    <text evidence="13">The sequence shown here is derived from an EMBL/GenBank/DDBJ whole genome shotgun (WGS) entry which is preliminary data.</text>
</comment>
<evidence type="ECO:0000256" key="8">
    <source>
        <dbReference type="RuleBase" id="RU371123"/>
    </source>
</evidence>
<dbReference type="InterPro" id="IPR036774">
    <property type="entry name" value="ERV/ALR_sulphydryl_oxid_sf"/>
</dbReference>
<evidence type="ECO:0000313" key="13">
    <source>
        <dbReference type="EMBL" id="KAK3250977.1"/>
    </source>
</evidence>
<keyword evidence="2 8" id="KW-0285">Flavoprotein</keyword>
<feature type="transmembrane region" description="Helical" evidence="8">
    <location>
        <begin position="533"/>
        <end position="555"/>
    </location>
</feature>
<dbReference type="EC" id="1.8.3.2" evidence="8"/>
<evidence type="ECO:0000256" key="10">
    <source>
        <dbReference type="SAM" id="SignalP"/>
    </source>
</evidence>
<dbReference type="Proteomes" id="UP001190700">
    <property type="component" value="Unassembled WGS sequence"/>
</dbReference>
<evidence type="ECO:0000256" key="6">
    <source>
        <dbReference type="ARBA" id="ARBA00023157"/>
    </source>
</evidence>
<feature type="domain" description="Thioredoxin" evidence="12">
    <location>
        <begin position="5"/>
        <end position="166"/>
    </location>
</feature>
<evidence type="ECO:0000256" key="4">
    <source>
        <dbReference type="ARBA" id="ARBA00022827"/>
    </source>
</evidence>
<dbReference type="CDD" id="cd02961">
    <property type="entry name" value="PDI_a_family"/>
    <property type="match status" value="1"/>
</dbReference>
<reference evidence="13 14" key="1">
    <citation type="journal article" date="2015" name="Genome Biol. Evol.">
        <title>Comparative Genomics of a Bacterivorous Green Alga Reveals Evolutionary Causalities and Consequences of Phago-Mixotrophic Mode of Nutrition.</title>
        <authorList>
            <person name="Burns J.A."/>
            <person name="Paasch A."/>
            <person name="Narechania A."/>
            <person name="Kim E."/>
        </authorList>
    </citation>
    <scope>NUCLEOTIDE SEQUENCE [LARGE SCALE GENOMIC DNA]</scope>
    <source>
        <strain evidence="13 14">PLY_AMNH</strain>
    </source>
</reference>
<dbReference type="PANTHER" id="PTHR22897">
    <property type="entry name" value="QUIESCIN Q6-RELATED SULFHYDRYL OXIDASE"/>
    <property type="match status" value="1"/>
</dbReference>
<keyword evidence="5 8" id="KW-0560">Oxidoreductase</keyword>
<keyword evidence="7" id="KW-0325">Glycoprotein</keyword>
<dbReference type="Pfam" id="PF04777">
    <property type="entry name" value="Evr1_Alr"/>
    <property type="match status" value="1"/>
</dbReference>
<feature type="region of interest" description="Disordered" evidence="9">
    <location>
        <begin position="564"/>
        <end position="596"/>
    </location>
</feature>
<dbReference type="GO" id="GO:0006457">
    <property type="term" value="P:protein folding"/>
    <property type="evidence" value="ECO:0007669"/>
    <property type="project" value="TreeGrafter"/>
</dbReference>
<evidence type="ECO:0000256" key="7">
    <source>
        <dbReference type="ARBA" id="ARBA00023180"/>
    </source>
</evidence>
<evidence type="ECO:0000259" key="12">
    <source>
        <dbReference type="PROSITE" id="PS51352"/>
    </source>
</evidence>
<accession>A0AAE0CBV2</accession>
<organism evidence="13 14">
    <name type="scientific">Cymbomonas tetramitiformis</name>
    <dbReference type="NCBI Taxonomy" id="36881"/>
    <lineage>
        <taxon>Eukaryota</taxon>
        <taxon>Viridiplantae</taxon>
        <taxon>Chlorophyta</taxon>
        <taxon>Pyramimonadophyceae</taxon>
        <taxon>Pyramimonadales</taxon>
        <taxon>Pyramimonadaceae</taxon>
        <taxon>Cymbomonas</taxon>
    </lineage>
</organism>
<dbReference type="GO" id="GO:0016971">
    <property type="term" value="F:flavin-dependent sulfhydryl oxidase activity"/>
    <property type="evidence" value="ECO:0007669"/>
    <property type="project" value="InterPro"/>
</dbReference>
<dbReference type="InterPro" id="IPR013766">
    <property type="entry name" value="Thioredoxin_domain"/>
</dbReference>
<dbReference type="PROSITE" id="PS51352">
    <property type="entry name" value="THIOREDOXIN_2"/>
    <property type="match status" value="1"/>
</dbReference>
<dbReference type="EMBL" id="LGRX02026362">
    <property type="protein sequence ID" value="KAK3250977.1"/>
    <property type="molecule type" value="Genomic_DNA"/>
</dbReference>
<comment type="cofactor">
    <cofactor evidence="1 8">
        <name>FAD</name>
        <dbReference type="ChEBI" id="CHEBI:57692"/>
    </cofactor>
</comment>
<dbReference type="InterPro" id="IPR039798">
    <property type="entry name" value="Sulfhydryl_oxidase"/>
</dbReference>
<dbReference type="Gene3D" id="1.20.120.310">
    <property type="entry name" value="ERV/ALR sulfhydryl oxidase domain"/>
    <property type="match status" value="1"/>
</dbReference>
<feature type="domain" description="ERV/ALR sulfhydryl oxidase" evidence="11">
    <location>
        <begin position="366"/>
        <end position="472"/>
    </location>
</feature>
<dbReference type="GO" id="GO:0000139">
    <property type="term" value="C:Golgi membrane"/>
    <property type="evidence" value="ECO:0007669"/>
    <property type="project" value="TreeGrafter"/>
</dbReference>
<proteinExistence type="predicted"/>
<evidence type="ECO:0000256" key="1">
    <source>
        <dbReference type="ARBA" id="ARBA00001974"/>
    </source>
</evidence>
<keyword evidence="8" id="KW-0472">Membrane</keyword>
<dbReference type="PROSITE" id="PS51324">
    <property type="entry name" value="ERV_ALR"/>
    <property type="match status" value="1"/>
</dbReference>
<dbReference type="InterPro" id="IPR036249">
    <property type="entry name" value="Thioredoxin-like_sf"/>
</dbReference>
<evidence type="ECO:0000259" key="11">
    <source>
        <dbReference type="PROSITE" id="PS51324"/>
    </source>
</evidence>
<keyword evidence="8" id="KW-0812">Transmembrane</keyword>
<feature type="chain" id="PRO_5042029255" description="Sulfhydryl oxidase" evidence="10">
    <location>
        <begin position="20"/>
        <end position="596"/>
    </location>
</feature>
<name>A0AAE0CBV2_9CHLO</name>
<evidence type="ECO:0000256" key="5">
    <source>
        <dbReference type="ARBA" id="ARBA00023002"/>
    </source>
</evidence>
<dbReference type="PANTHER" id="PTHR22897:SF8">
    <property type="entry name" value="SULFHYDRYL OXIDASE"/>
    <property type="match status" value="1"/>
</dbReference>
<comment type="catalytic activity">
    <reaction evidence="8">
        <text>2 R'C(R)SH + O2 = R'C(R)S-S(R)CR' + H2O2</text>
        <dbReference type="Rhea" id="RHEA:17357"/>
        <dbReference type="ChEBI" id="CHEBI:15379"/>
        <dbReference type="ChEBI" id="CHEBI:16240"/>
        <dbReference type="ChEBI" id="CHEBI:16520"/>
        <dbReference type="ChEBI" id="CHEBI:17412"/>
        <dbReference type="EC" id="1.8.3.2"/>
    </reaction>
</comment>
<dbReference type="GO" id="GO:0005615">
    <property type="term" value="C:extracellular space"/>
    <property type="evidence" value="ECO:0007669"/>
    <property type="project" value="TreeGrafter"/>
</dbReference>
<gene>
    <name evidence="13" type="ORF">CYMTET_39669</name>
</gene>
<sequence>MMLIMALSMSVPLISQLLSKEGSGPRPMGVTQLKEINDMYKIVLRPTSPKLRGTPNDPTVVWAVYFFKPYCGACRRIRPIVEALASTVNHTEHLRFAAIDCVKFRVLCTREGVETYPRIRLYKADLQNAPKGKELSEINMVRKFVTEWQGMLIAYEVVAWIKSAQAQGHISKAVNWPEDDALATAMLKYKERGEVQVDGVTTILPKDPAGFIKDIQNSMYMSLLDAVFKGDGSLTGARLASLLKWVQMLAATYPSAEMRARSTLTHCLEDHLRPLPPVALGPLNLPSELSALTPPLQLRFPFPSLQGPDQCWRGGGQPGGGEQADRSAHPLAGETRWKQDKYEAALREWGALEIDETTEWGWCQPGAPGVGGYPCGLWLLFHTCIANADKYSAGAHLKTIHTWVKKFFGCSECASHFDQMWEAQDGANQRSHPDAALWLWRAHNMVNERLLKDPDNTGKEQWPSLPVCESCYKQEARNGSAGIAISSTAFKPAQWEQGNVFVFIQETLCYGSDTLTCAQFYDPSMDGSASSGLWWLIAILVILIVLVGLCCLLLLMGAEEEPPSTATAADADAAGAADESTDAGSEAPTAEEKKGQ</sequence>
<feature type="compositionally biased region" description="Low complexity" evidence="9">
    <location>
        <begin position="564"/>
        <end position="585"/>
    </location>
</feature>
<dbReference type="SUPFAM" id="SSF52833">
    <property type="entry name" value="Thioredoxin-like"/>
    <property type="match status" value="1"/>
</dbReference>
<evidence type="ECO:0000256" key="2">
    <source>
        <dbReference type="ARBA" id="ARBA00022630"/>
    </source>
</evidence>
<keyword evidence="8" id="KW-1133">Transmembrane helix</keyword>
<evidence type="ECO:0000256" key="9">
    <source>
        <dbReference type="SAM" id="MobiDB-lite"/>
    </source>
</evidence>
<keyword evidence="4 8" id="KW-0274">FAD</keyword>
<dbReference type="Gene3D" id="3.40.30.10">
    <property type="entry name" value="Glutaredoxin"/>
    <property type="match status" value="1"/>
</dbReference>
<dbReference type="AlphaFoldDB" id="A0AAE0CBV2"/>
<dbReference type="SUPFAM" id="SSF69000">
    <property type="entry name" value="FAD-dependent thiol oxidase"/>
    <property type="match status" value="1"/>
</dbReference>
<keyword evidence="14" id="KW-1185">Reference proteome</keyword>